<organism evidence="1 2">
    <name type="scientific">Wuchereria bancrofti</name>
    <dbReference type="NCBI Taxonomy" id="6293"/>
    <lineage>
        <taxon>Eukaryota</taxon>
        <taxon>Metazoa</taxon>
        <taxon>Ecdysozoa</taxon>
        <taxon>Nematoda</taxon>
        <taxon>Chromadorea</taxon>
        <taxon>Rhabditida</taxon>
        <taxon>Spirurina</taxon>
        <taxon>Spiruromorpha</taxon>
        <taxon>Filarioidea</taxon>
        <taxon>Onchocercidae</taxon>
        <taxon>Wuchereria</taxon>
    </lineage>
</organism>
<evidence type="ECO:0000313" key="1">
    <source>
        <dbReference type="Proteomes" id="UP000093561"/>
    </source>
</evidence>
<reference evidence="1" key="1">
    <citation type="submission" date="2015-03" db="EMBL/GenBank/DDBJ databases">
        <title>Wuchereria bancrofti Genome Sequencing Papua New Guinea Strain.</title>
        <authorList>
            <person name="Small S.T."/>
            <person name="Serre D."/>
            <person name="Zimmerman P.A."/>
        </authorList>
    </citation>
    <scope>NUCLEOTIDE SEQUENCE [LARGE SCALE GENOMIC DNA]</scope>
    <source>
        <strain evidence="1">pt0022</strain>
    </source>
</reference>
<proteinExistence type="predicted"/>
<accession>A0AAF5RY55</accession>
<dbReference type="WBParaSite" id="mrna-Wban_10993">
    <property type="protein sequence ID" value="mrna-Wban_10993"/>
    <property type="gene ID" value="Wban_10993"/>
</dbReference>
<protein>
    <submittedName>
        <fullName evidence="2">Uncharacterized protein</fullName>
    </submittedName>
</protein>
<sequence length="100" mass="11880">MLNPRMMAQWYLHYLGIPVTLKNTQKLLQNKHIRRKGKEADKLRSIIDRNLLPISFINETDKKFEMELEDDYLCYALSKHVYNPDLSPTHDGEYHIYSGI</sequence>
<evidence type="ECO:0000313" key="2">
    <source>
        <dbReference type="WBParaSite" id="mrna-Wban_10993"/>
    </source>
</evidence>
<dbReference type="AlphaFoldDB" id="A0AAF5RY55"/>
<reference evidence="1" key="2">
    <citation type="journal article" date="2016" name="Mol. Ecol.">
        <title>Population genomics of the filarial nematode parasite Wuchereria bancrofti from mosquitoes.</title>
        <authorList>
            <person name="Small S.T."/>
            <person name="Reimer L.J."/>
            <person name="Tisch D.J."/>
            <person name="King C.L."/>
            <person name="Christensen B.M."/>
            <person name="Siba P.M."/>
            <person name="Kazura J.W."/>
            <person name="Serre D."/>
            <person name="Zimmerman P.A."/>
        </authorList>
    </citation>
    <scope>NUCLEOTIDE SEQUENCE</scope>
    <source>
        <strain evidence="1">pt0022</strain>
    </source>
</reference>
<dbReference type="Proteomes" id="UP000093561">
    <property type="component" value="Unassembled WGS sequence"/>
</dbReference>
<reference evidence="2" key="3">
    <citation type="submission" date="2024-02" db="UniProtKB">
        <authorList>
            <consortium name="WormBaseParasite"/>
        </authorList>
    </citation>
    <scope>IDENTIFICATION</scope>
    <source>
        <strain evidence="2">pt0022</strain>
    </source>
</reference>
<name>A0AAF5RY55_WUCBA</name>